<evidence type="ECO:0000256" key="2">
    <source>
        <dbReference type="ARBA" id="ARBA00022827"/>
    </source>
</evidence>
<organism evidence="5 6">
    <name type="scientific">Sphingomonas sanxanigenens DSM 19645 = NX02</name>
    <dbReference type="NCBI Taxonomy" id="1123269"/>
    <lineage>
        <taxon>Bacteria</taxon>
        <taxon>Pseudomonadati</taxon>
        <taxon>Pseudomonadota</taxon>
        <taxon>Alphaproteobacteria</taxon>
        <taxon>Sphingomonadales</taxon>
        <taxon>Sphingomonadaceae</taxon>
        <taxon>Sphingomonas</taxon>
    </lineage>
</organism>
<feature type="domain" description="FAD-binding PCMH-type" evidence="4">
    <location>
        <begin position="33"/>
        <end position="205"/>
    </location>
</feature>
<dbReference type="Pfam" id="PF01565">
    <property type="entry name" value="FAD_binding_4"/>
    <property type="match status" value="1"/>
</dbReference>
<evidence type="ECO:0000313" key="6">
    <source>
        <dbReference type="Proteomes" id="UP000018851"/>
    </source>
</evidence>
<gene>
    <name evidence="5" type="ORF">NX02_01115</name>
</gene>
<keyword evidence="2" id="KW-0285">Flavoprotein</keyword>
<sequence>MQAYRFTSHEGFDHDSIDSFGYDWGRIGDRATRPIRPLKIYLPETTEDLVAVLTETHLLGQRPTIRSKGHSSNDLVLNDRGAVIGTQMMTGIVALDEPNAQVTIRSGTVLADLDEELAKHHLGLKIIGDHNHITAGGFASVGGISPASHRFGLFLDTVLALDLVTWEGAVVHYDKATDPAGLNRVLGSCGRLGVIATMTLDLQRVDKWVELVHNRRVITRDMTRFIAHSGKIIADPGDAVMERGVWLEYPIGKRMLTLGQFSSYHATEQSSWARFVDRVHYGYLHWIGDRAGRSAAWLEKVLKVLGMLGIIYSPKYATLKNVETFSDRIIDSSEGDPLRMLIVLAPMDRYEALFRGLHAILDRFRRDHDAFAFISFYVKAIKSAWLSGGEAQPFCELMLYLGIRPGLTPELLTALVADIDALCIAQGGFRYMHTKTSKNADIRAKVDPNSVHYSADMPWT</sequence>
<protein>
    <recommendedName>
        <fullName evidence="4">FAD-binding PCMH-type domain-containing protein</fullName>
    </recommendedName>
</protein>
<dbReference type="InterPro" id="IPR050432">
    <property type="entry name" value="FAD-linked_Oxidoreductases_BP"/>
</dbReference>
<accession>W0A253</accession>
<keyword evidence="3" id="KW-0560">Oxidoreductase</keyword>
<dbReference type="InterPro" id="IPR036318">
    <property type="entry name" value="FAD-bd_PCMH-like_sf"/>
</dbReference>
<comment type="similarity">
    <text evidence="1">Belongs to the oxygen-dependent FAD-linked oxidoreductase family.</text>
</comment>
<dbReference type="Gene3D" id="3.30.465.10">
    <property type="match status" value="1"/>
</dbReference>
<keyword evidence="2" id="KW-0274">FAD</keyword>
<name>W0A253_9SPHN</name>
<dbReference type="PANTHER" id="PTHR13878">
    <property type="entry name" value="GULONOLACTONE OXIDASE"/>
    <property type="match status" value="1"/>
</dbReference>
<dbReference type="SUPFAM" id="SSF56176">
    <property type="entry name" value="FAD-binding/transporter-associated domain-like"/>
    <property type="match status" value="1"/>
</dbReference>
<dbReference type="PATRIC" id="fig|1123269.5.peg.223"/>
<dbReference type="InterPro" id="IPR006094">
    <property type="entry name" value="Oxid_FAD_bind_N"/>
</dbReference>
<dbReference type="STRING" id="1123269.NX02_01115"/>
<proteinExistence type="inferred from homology"/>
<evidence type="ECO:0000313" key="5">
    <source>
        <dbReference type="EMBL" id="AHE51989.1"/>
    </source>
</evidence>
<keyword evidence="6" id="KW-1185">Reference proteome</keyword>
<dbReference type="HOGENOM" id="CLU_594350_0_0_5"/>
<dbReference type="GO" id="GO:0071949">
    <property type="term" value="F:FAD binding"/>
    <property type="evidence" value="ECO:0007669"/>
    <property type="project" value="InterPro"/>
</dbReference>
<dbReference type="eggNOG" id="COG0277">
    <property type="taxonomic scope" value="Bacteria"/>
</dbReference>
<evidence type="ECO:0000256" key="1">
    <source>
        <dbReference type="ARBA" id="ARBA00005466"/>
    </source>
</evidence>
<dbReference type="EMBL" id="CP006644">
    <property type="protein sequence ID" value="AHE51989.1"/>
    <property type="molecule type" value="Genomic_DNA"/>
</dbReference>
<dbReference type="OrthoDB" id="9811557at2"/>
<dbReference type="InterPro" id="IPR016169">
    <property type="entry name" value="FAD-bd_PCMH_sub2"/>
</dbReference>
<evidence type="ECO:0000256" key="3">
    <source>
        <dbReference type="ARBA" id="ARBA00023002"/>
    </source>
</evidence>
<evidence type="ECO:0000259" key="4">
    <source>
        <dbReference type="PROSITE" id="PS51387"/>
    </source>
</evidence>
<reference evidence="5 6" key="1">
    <citation type="submission" date="2013-07" db="EMBL/GenBank/DDBJ databases">
        <title>Completed genome of Sphingomonas sanxanigenens NX02.</title>
        <authorList>
            <person name="Ma T."/>
            <person name="Huang H."/>
            <person name="Wu M."/>
            <person name="Li X."/>
            <person name="Li G."/>
        </authorList>
    </citation>
    <scope>NUCLEOTIDE SEQUENCE [LARGE SCALE GENOMIC DNA]</scope>
    <source>
        <strain evidence="5 6">NX02</strain>
    </source>
</reference>
<dbReference type="AlphaFoldDB" id="W0A253"/>
<dbReference type="InterPro" id="IPR016166">
    <property type="entry name" value="FAD-bd_PCMH"/>
</dbReference>
<dbReference type="RefSeq" id="WP_025290369.1">
    <property type="nucleotide sequence ID" value="NZ_CP006644.1"/>
</dbReference>
<dbReference type="PROSITE" id="PS51387">
    <property type="entry name" value="FAD_PCMH"/>
    <property type="match status" value="1"/>
</dbReference>
<dbReference type="GO" id="GO:0016491">
    <property type="term" value="F:oxidoreductase activity"/>
    <property type="evidence" value="ECO:0007669"/>
    <property type="project" value="UniProtKB-KW"/>
</dbReference>
<dbReference type="Proteomes" id="UP000018851">
    <property type="component" value="Chromosome"/>
</dbReference>
<dbReference type="KEGG" id="ssan:NX02_01115"/>
<dbReference type="PANTHER" id="PTHR13878:SF53">
    <property type="entry name" value="CYTOKININ DEHYDROGENASE 6"/>
    <property type="match status" value="1"/>
</dbReference>